<dbReference type="OMA" id="HPRCASI"/>
<organism evidence="2 3">
    <name type="scientific">Amborella trichopoda</name>
    <dbReference type="NCBI Taxonomy" id="13333"/>
    <lineage>
        <taxon>Eukaryota</taxon>
        <taxon>Viridiplantae</taxon>
        <taxon>Streptophyta</taxon>
        <taxon>Embryophyta</taxon>
        <taxon>Tracheophyta</taxon>
        <taxon>Spermatophyta</taxon>
        <taxon>Magnoliopsida</taxon>
        <taxon>Amborellales</taxon>
        <taxon>Amborellaceae</taxon>
        <taxon>Amborella</taxon>
    </lineage>
</organism>
<proteinExistence type="predicted"/>
<dbReference type="OrthoDB" id="657187at2759"/>
<dbReference type="EMBL" id="KI392852">
    <property type="protein sequence ID" value="ERN10420.1"/>
    <property type="molecule type" value="Genomic_DNA"/>
</dbReference>
<dbReference type="STRING" id="13333.W1PT10"/>
<dbReference type="Proteomes" id="UP000017836">
    <property type="component" value="Unassembled WGS sequence"/>
</dbReference>
<reference evidence="3" key="1">
    <citation type="journal article" date="2013" name="Science">
        <title>The Amborella genome and the evolution of flowering plants.</title>
        <authorList>
            <consortium name="Amborella Genome Project"/>
        </authorList>
    </citation>
    <scope>NUCLEOTIDE SEQUENCE [LARGE SCALE GENOMIC DNA]</scope>
</reference>
<protein>
    <submittedName>
        <fullName evidence="2">Uncharacterized protein</fullName>
    </submittedName>
</protein>
<sequence>MADDPKSQHPRCASIFSCCFGSGDSPDSGTPTLLHKLKVRAQELPEFKGRCRSMIAKIGREGLCGPKATGDFRYDPLSYAMNFDSGEHDDGDEDSPNRADFSSRFVVLPPSRGRMDESRALTWEISAIS</sequence>
<dbReference type="AlphaFoldDB" id="W1PT10"/>
<dbReference type="Gramene" id="ERN10420">
    <property type="protein sequence ID" value="ERN10420"/>
    <property type="gene ID" value="AMTR_s00026p00191410"/>
</dbReference>
<accession>W1PT10</accession>
<evidence type="ECO:0000256" key="1">
    <source>
        <dbReference type="SAM" id="MobiDB-lite"/>
    </source>
</evidence>
<name>W1PT10_AMBTC</name>
<dbReference type="KEGG" id="atr:18438593"/>
<dbReference type="PANTHER" id="PTHR33168">
    <property type="entry name" value="STRESS INDUCED PROTEIN-RELATED"/>
    <property type="match status" value="1"/>
</dbReference>
<evidence type="ECO:0000313" key="2">
    <source>
        <dbReference type="EMBL" id="ERN10420.1"/>
    </source>
</evidence>
<dbReference type="HOGENOM" id="CLU_1962528_0_0_1"/>
<feature type="region of interest" description="Disordered" evidence="1">
    <location>
        <begin position="83"/>
        <end position="102"/>
    </location>
</feature>
<evidence type="ECO:0000313" key="3">
    <source>
        <dbReference type="Proteomes" id="UP000017836"/>
    </source>
</evidence>
<gene>
    <name evidence="2" type="ORF">AMTR_s00026p00191410</name>
</gene>
<keyword evidence="3" id="KW-1185">Reference proteome</keyword>